<accession>A0ABR4A4R4</accession>
<evidence type="ECO:0000256" key="1">
    <source>
        <dbReference type="SAM" id="MobiDB-lite"/>
    </source>
</evidence>
<sequence>VAPFQRNQIGVNISHTTLCHNATAGYSAEQLTPPKNQIQPQRSVEGHMRRANHTRHRVSSAALNLDVPWSTRNSSLGGCDQPVSENEILPWQVHKA</sequence>
<comment type="caution">
    <text evidence="2">The sequence shown here is derived from an EMBL/GenBank/DDBJ whole genome shotgun (WGS) entry which is preliminary data.</text>
</comment>
<protein>
    <submittedName>
        <fullName evidence="2">Uncharacterized protein</fullName>
    </submittedName>
</protein>
<feature type="compositionally biased region" description="Polar residues" evidence="1">
    <location>
        <begin position="29"/>
        <end position="42"/>
    </location>
</feature>
<feature type="region of interest" description="Disordered" evidence="1">
    <location>
        <begin position="27"/>
        <end position="46"/>
    </location>
</feature>
<dbReference type="Proteomes" id="UP001590950">
    <property type="component" value="Unassembled WGS sequence"/>
</dbReference>
<organism evidence="2 3">
    <name type="scientific">Stereocaulon virgatum</name>
    <dbReference type="NCBI Taxonomy" id="373712"/>
    <lineage>
        <taxon>Eukaryota</taxon>
        <taxon>Fungi</taxon>
        <taxon>Dikarya</taxon>
        <taxon>Ascomycota</taxon>
        <taxon>Pezizomycotina</taxon>
        <taxon>Lecanoromycetes</taxon>
        <taxon>OSLEUM clade</taxon>
        <taxon>Lecanoromycetidae</taxon>
        <taxon>Lecanorales</taxon>
        <taxon>Lecanorineae</taxon>
        <taxon>Stereocaulaceae</taxon>
        <taxon>Stereocaulon</taxon>
    </lineage>
</organism>
<name>A0ABR4A4R4_9LECA</name>
<evidence type="ECO:0000313" key="3">
    <source>
        <dbReference type="Proteomes" id="UP001590950"/>
    </source>
</evidence>
<gene>
    <name evidence="2" type="ORF">N7G274_006375</name>
</gene>
<reference evidence="2 3" key="1">
    <citation type="submission" date="2024-09" db="EMBL/GenBank/DDBJ databases">
        <title>Rethinking Asexuality: The Enigmatic Case of Functional Sexual Genes in Lepraria (Stereocaulaceae).</title>
        <authorList>
            <person name="Doellman M."/>
            <person name="Sun Y."/>
            <person name="Barcenas-Pena A."/>
            <person name="Lumbsch H.T."/>
            <person name="Grewe F."/>
        </authorList>
    </citation>
    <scope>NUCLEOTIDE SEQUENCE [LARGE SCALE GENOMIC DNA]</scope>
    <source>
        <strain evidence="2 3">Mercado 3170</strain>
    </source>
</reference>
<evidence type="ECO:0000313" key="2">
    <source>
        <dbReference type="EMBL" id="KAL2040917.1"/>
    </source>
</evidence>
<feature type="non-terminal residue" evidence="2">
    <location>
        <position position="1"/>
    </location>
</feature>
<feature type="non-terminal residue" evidence="2">
    <location>
        <position position="96"/>
    </location>
</feature>
<dbReference type="EMBL" id="JBEFKJ010000019">
    <property type="protein sequence ID" value="KAL2040917.1"/>
    <property type="molecule type" value="Genomic_DNA"/>
</dbReference>
<proteinExistence type="predicted"/>
<keyword evidence="3" id="KW-1185">Reference proteome</keyword>